<keyword evidence="2" id="KW-1185">Reference proteome</keyword>
<sequence>MIDTFHGVPVDSVDRNESSRSLGHIFVTTWAHLERPFRLCFGSHSDDSRQSVGSS</sequence>
<accession>A0A1Z1WAU1</accession>
<dbReference type="Proteomes" id="UP000195880">
    <property type="component" value="Chromosome"/>
</dbReference>
<evidence type="ECO:0000313" key="2">
    <source>
        <dbReference type="Proteomes" id="UP000195880"/>
    </source>
</evidence>
<reference evidence="1 2" key="1">
    <citation type="submission" date="2017-05" db="EMBL/GenBank/DDBJ databases">
        <title>Streptomyces alboflavus Genome sequencing and assembly.</title>
        <authorList>
            <person name="Wang Y."/>
            <person name="Du B."/>
            <person name="Ding Y."/>
            <person name="Liu H."/>
            <person name="Hou Q."/>
            <person name="Liu K."/>
            <person name="Wang C."/>
            <person name="Yao L."/>
        </authorList>
    </citation>
    <scope>NUCLEOTIDE SEQUENCE [LARGE SCALE GENOMIC DNA]</scope>
    <source>
        <strain evidence="1 2">MDJK44</strain>
    </source>
</reference>
<dbReference type="KEGG" id="salf:SMD44_02993"/>
<evidence type="ECO:0000313" key="1">
    <source>
        <dbReference type="EMBL" id="ARX83571.1"/>
    </source>
</evidence>
<proteinExistence type="predicted"/>
<gene>
    <name evidence="1" type="ORF">SMD44_02993</name>
</gene>
<dbReference type="AlphaFoldDB" id="A0A1Z1WAU1"/>
<name>A0A1Z1WAU1_9ACTN</name>
<dbReference type="EMBL" id="CP021748">
    <property type="protein sequence ID" value="ARX83571.1"/>
    <property type="molecule type" value="Genomic_DNA"/>
</dbReference>
<protein>
    <submittedName>
        <fullName evidence="1">Uncharacterized protein</fullName>
    </submittedName>
</protein>
<organism evidence="1 2">
    <name type="scientific">Streptomyces alboflavus</name>
    <dbReference type="NCBI Taxonomy" id="67267"/>
    <lineage>
        <taxon>Bacteria</taxon>
        <taxon>Bacillati</taxon>
        <taxon>Actinomycetota</taxon>
        <taxon>Actinomycetes</taxon>
        <taxon>Kitasatosporales</taxon>
        <taxon>Streptomycetaceae</taxon>
        <taxon>Streptomyces</taxon>
    </lineage>
</organism>